<dbReference type="Proteomes" id="UP000054279">
    <property type="component" value="Unassembled WGS sequence"/>
</dbReference>
<reference evidence="2 3" key="1">
    <citation type="submission" date="2014-06" db="EMBL/GenBank/DDBJ databases">
        <title>Evolutionary Origins and Diversification of the Mycorrhizal Mutualists.</title>
        <authorList>
            <consortium name="DOE Joint Genome Institute"/>
            <consortium name="Mycorrhizal Genomics Consortium"/>
            <person name="Kohler A."/>
            <person name="Kuo A."/>
            <person name="Nagy L.G."/>
            <person name="Floudas D."/>
            <person name="Copeland A."/>
            <person name="Barry K.W."/>
            <person name="Cichocki N."/>
            <person name="Veneault-Fourrey C."/>
            <person name="LaButti K."/>
            <person name="Lindquist E.A."/>
            <person name="Lipzen A."/>
            <person name="Lundell T."/>
            <person name="Morin E."/>
            <person name="Murat C."/>
            <person name="Riley R."/>
            <person name="Ohm R."/>
            <person name="Sun H."/>
            <person name="Tunlid A."/>
            <person name="Henrissat B."/>
            <person name="Grigoriev I.V."/>
            <person name="Hibbett D.S."/>
            <person name="Martin F."/>
        </authorList>
    </citation>
    <scope>NUCLEOTIDE SEQUENCE [LARGE SCALE GENOMIC DNA]</scope>
    <source>
        <strain evidence="2 3">SS14</strain>
    </source>
</reference>
<accession>A0A0C9VZ11</accession>
<dbReference type="EMBL" id="KN837118">
    <property type="protein sequence ID" value="KIJ44305.1"/>
    <property type="molecule type" value="Genomic_DNA"/>
</dbReference>
<proteinExistence type="predicted"/>
<evidence type="ECO:0000256" key="1">
    <source>
        <dbReference type="SAM" id="MobiDB-lite"/>
    </source>
</evidence>
<name>A0A0C9VZ11_SPHS4</name>
<dbReference type="AlphaFoldDB" id="A0A0C9VZ11"/>
<feature type="compositionally biased region" description="Acidic residues" evidence="1">
    <location>
        <begin position="78"/>
        <end position="91"/>
    </location>
</feature>
<evidence type="ECO:0000313" key="2">
    <source>
        <dbReference type="EMBL" id="KIJ44305.1"/>
    </source>
</evidence>
<dbReference type="OrthoDB" id="3265817at2759"/>
<gene>
    <name evidence="2" type="ORF">M422DRAFT_252312</name>
</gene>
<feature type="region of interest" description="Disordered" evidence="1">
    <location>
        <begin position="173"/>
        <end position="193"/>
    </location>
</feature>
<feature type="region of interest" description="Disordered" evidence="1">
    <location>
        <begin position="67"/>
        <end position="91"/>
    </location>
</feature>
<feature type="compositionally biased region" description="Acidic residues" evidence="1">
    <location>
        <begin position="130"/>
        <end position="140"/>
    </location>
</feature>
<dbReference type="HOGENOM" id="CLU_1409627_0_0_1"/>
<feature type="region of interest" description="Disordered" evidence="1">
    <location>
        <begin position="111"/>
        <end position="157"/>
    </location>
</feature>
<sequence length="193" mass="21768">MVETSTSVVVPHRGILRIKSTSDVSVASEESSKIPNITFAPLPSMETRKRRNNRPIGLAGRAEMLRRSRRPMLIQQDSYEEEEYTPQREEEDIALPDLGKIVKGLWKSVSRRKKGRSFEGSLETRTGPQVDEDRDEEEGEGGVWIESVGSKWGERSGFDPQIKLPVLEAEEGLDIPIQATKTNEKPLQEQEVP</sequence>
<feature type="compositionally biased region" description="Basic and acidic residues" evidence="1">
    <location>
        <begin position="182"/>
        <end position="193"/>
    </location>
</feature>
<organism evidence="2 3">
    <name type="scientific">Sphaerobolus stellatus (strain SS14)</name>
    <dbReference type="NCBI Taxonomy" id="990650"/>
    <lineage>
        <taxon>Eukaryota</taxon>
        <taxon>Fungi</taxon>
        <taxon>Dikarya</taxon>
        <taxon>Basidiomycota</taxon>
        <taxon>Agaricomycotina</taxon>
        <taxon>Agaricomycetes</taxon>
        <taxon>Phallomycetidae</taxon>
        <taxon>Geastrales</taxon>
        <taxon>Sphaerobolaceae</taxon>
        <taxon>Sphaerobolus</taxon>
    </lineage>
</organism>
<protein>
    <submittedName>
        <fullName evidence="2">Uncharacterized protein</fullName>
    </submittedName>
</protein>
<keyword evidence="3" id="KW-1185">Reference proteome</keyword>
<evidence type="ECO:0000313" key="3">
    <source>
        <dbReference type="Proteomes" id="UP000054279"/>
    </source>
</evidence>